<evidence type="ECO:0000256" key="2">
    <source>
        <dbReference type="ARBA" id="ARBA00022741"/>
    </source>
</evidence>
<comment type="caution">
    <text evidence="7">The sequence shown here is derived from an EMBL/GenBank/DDBJ whole genome shotgun (WGS) entry which is preliminary data.</text>
</comment>
<dbReference type="AlphaFoldDB" id="A0A9W4E0X3"/>
<dbReference type="GO" id="GO:0016301">
    <property type="term" value="F:kinase activity"/>
    <property type="evidence" value="ECO:0007669"/>
    <property type="project" value="UniProtKB-KW"/>
</dbReference>
<sequence>MTPQVIVLNGGSSSGKSTLARALQAALAEPWLTFGVDDFVDALPASLMESAEGISFAPDGGVSVGPAFSALDAAWVAGIAATARAGAHVIVDEVFLGGAHSQARWVRALGDLPTLWVAVHCAPATAAAREAARGDRTPGMAALQSTRVHQGVTYDLSVDTTHADPSTLARTIAAAAA</sequence>
<dbReference type="PIRSF" id="PIRSF007531">
    <property type="entry name" value="CPT"/>
    <property type="match status" value="1"/>
</dbReference>
<evidence type="ECO:0000256" key="5">
    <source>
        <dbReference type="PIRSR" id="PIRSR007531-1"/>
    </source>
</evidence>
<evidence type="ECO:0000256" key="6">
    <source>
        <dbReference type="PIRSR" id="PIRSR007531-2"/>
    </source>
</evidence>
<organism evidence="7 8">
    <name type="scientific">Actinacidiphila bryophytorum</name>
    <dbReference type="NCBI Taxonomy" id="1436133"/>
    <lineage>
        <taxon>Bacteria</taxon>
        <taxon>Bacillati</taxon>
        <taxon>Actinomycetota</taxon>
        <taxon>Actinomycetes</taxon>
        <taxon>Kitasatosporales</taxon>
        <taxon>Streptomycetaceae</taxon>
        <taxon>Actinacidiphila</taxon>
    </lineage>
</organism>
<keyword evidence="3" id="KW-0418">Kinase</keyword>
<dbReference type="NCBIfam" id="NF033114">
    <property type="entry name" value="phos_trans_CPT"/>
    <property type="match status" value="1"/>
</dbReference>
<evidence type="ECO:0000256" key="3">
    <source>
        <dbReference type="ARBA" id="ARBA00022777"/>
    </source>
</evidence>
<evidence type="ECO:0000256" key="4">
    <source>
        <dbReference type="ARBA" id="ARBA00022840"/>
    </source>
</evidence>
<gene>
    <name evidence="7" type="ORF">SBRY_10225</name>
</gene>
<keyword evidence="4" id="KW-0067">ATP-binding</keyword>
<keyword evidence="1 7" id="KW-0808">Transferase</keyword>
<dbReference type="InterPro" id="IPR023865">
    <property type="entry name" value="Aliphatic_acid_kinase_CS"/>
</dbReference>
<evidence type="ECO:0000313" key="7">
    <source>
        <dbReference type="EMBL" id="CAG7599214.1"/>
    </source>
</evidence>
<evidence type="ECO:0000313" key="8">
    <source>
        <dbReference type="Proteomes" id="UP001153328"/>
    </source>
</evidence>
<keyword evidence="8" id="KW-1185">Reference proteome</keyword>
<feature type="active site" evidence="5">
    <location>
        <position position="37"/>
    </location>
</feature>
<dbReference type="GO" id="GO:0005524">
    <property type="term" value="F:ATP binding"/>
    <property type="evidence" value="ECO:0007669"/>
    <property type="project" value="UniProtKB-KW"/>
</dbReference>
<feature type="binding site" evidence="6">
    <location>
        <begin position="10"/>
        <end position="17"/>
    </location>
    <ligand>
        <name>ATP</name>
        <dbReference type="ChEBI" id="CHEBI:30616"/>
    </ligand>
</feature>
<dbReference type="InterPro" id="IPR012853">
    <property type="entry name" value="CPT"/>
</dbReference>
<protein>
    <submittedName>
        <fullName evidence="7">Chloramphenicol 3-O phosphotransferase</fullName>
        <ecNumber evidence="7">2.7.1.-</ecNumber>
    </submittedName>
</protein>
<name>A0A9W4E0X3_9ACTN</name>
<dbReference type="SUPFAM" id="SSF52540">
    <property type="entry name" value="P-loop containing nucleoside triphosphate hydrolases"/>
    <property type="match status" value="1"/>
</dbReference>
<dbReference type="PROSITE" id="PS01075">
    <property type="entry name" value="ACETATE_KINASE_1"/>
    <property type="match status" value="1"/>
</dbReference>
<dbReference type="EC" id="2.7.1.-" evidence="7"/>
<dbReference type="RefSeq" id="WP_251512352.1">
    <property type="nucleotide sequence ID" value="NZ_CAJVAX010000001.1"/>
</dbReference>
<dbReference type="EMBL" id="CAJVAX010000001">
    <property type="protein sequence ID" value="CAG7599214.1"/>
    <property type="molecule type" value="Genomic_DNA"/>
</dbReference>
<accession>A0A9W4E0X3</accession>
<dbReference type="Gene3D" id="3.40.50.300">
    <property type="entry name" value="P-loop containing nucleotide triphosphate hydrolases"/>
    <property type="match status" value="1"/>
</dbReference>
<dbReference type="InterPro" id="IPR027417">
    <property type="entry name" value="P-loop_NTPase"/>
</dbReference>
<dbReference type="Pfam" id="PF07931">
    <property type="entry name" value="CPT"/>
    <property type="match status" value="1"/>
</dbReference>
<reference evidence="7" key="1">
    <citation type="submission" date="2021-06" db="EMBL/GenBank/DDBJ databases">
        <authorList>
            <person name="Arsene-Ploetze F."/>
        </authorList>
    </citation>
    <scope>NUCLEOTIDE SEQUENCE</scope>
    <source>
        <strain evidence="7">SBRY1</strain>
    </source>
</reference>
<proteinExistence type="predicted"/>
<dbReference type="Proteomes" id="UP001153328">
    <property type="component" value="Unassembled WGS sequence"/>
</dbReference>
<keyword evidence="2" id="KW-0547">Nucleotide-binding</keyword>
<evidence type="ECO:0000256" key="1">
    <source>
        <dbReference type="ARBA" id="ARBA00022679"/>
    </source>
</evidence>
<dbReference type="GO" id="GO:0016774">
    <property type="term" value="F:phosphotransferase activity, carboxyl group as acceptor"/>
    <property type="evidence" value="ECO:0007669"/>
    <property type="project" value="InterPro"/>
</dbReference>